<keyword evidence="6 8" id="KW-1133">Transmembrane helix</keyword>
<protein>
    <submittedName>
        <fullName evidence="10">Sugar ABC transporter permease</fullName>
    </submittedName>
</protein>
<keyword evidence="13" id="KW-1185">Reference proteome</keyword>
<feature type="transmembrane region" description="Helical" evidence="8">
    <location>
        <begin position="85"/>
        <end position="109"/>
    </location>
</feature>
<dbReference type="CDD" id="cd06261">
    <property type="entry name" value="TM_PBP2"/>
    <property type="match status" value="1"/>
</dbReference>
<evidence type="ECO:0000313" key="12">
    <source>
        <dbReference type="Proteomes" id="UP000232164"/>
    </source>
</evidence>
<dbReference type="RefSeq" id="WP_027509130.1">
    <property type="nucleotide sequence ID" value="NZ_CP104144.1"/>
</dbReference>
<name>A0A2N0DGE8_RHISU</name>
<dbReference type="PANTHER" id="PTHR43227">
    <property type="entry name" value="BLL4140 PROTEIN"/>
    <property type="match status" value="1"/>
</dbReference>
<keyword evidence="11" id="KW-0614">Plasmid</keyword>
<feature type="transmembrane region" description="Helical" evidence="8">
    <location>
        <begin position="20"/>
        <end position="38"/>
    </location>
</feature>
<evidence type="ECO:0000256" key="2">
    <source>
        <dbReference type="ARBA" id="ARBA00009306"/>
    </source>
</evidence>
<keyword evidence="5 8" id="KW-0812">Transmembrane</keyword>
<dbReference type="EMBL" id="CP104144">
    <property type="protein sequence ID" value="UWU17331.1"/>
    <property type="molecule type" value="Genomic_DNA"/>
</dbReference>
<sequence length="309" mass="34970">MKHNLRESMHDFWDDLRRDWQLYLLLAPTIIWFALFLYKPMYGLLIAFQDFSIFRGIEGSPWVGFANFAELFQNDMFVRAFGNTIIISGLGLIFAFPVPIILALMFNEVQSATARRWAQTVVYLPHFISVVIVAGIVINFLSPSTGVVNLLVKSLGLEPVYFLTQPEWFRPVFIGSSIWKEAGFESIVYLAAIAGVSPTLYESARVDGASRWQMMWRITLPSILPTIIIMLIIRIGNLVEVGFEYIILLYRPSTYETADVVSTFIFRTGLQGTQYDLATAAGLFNAVIAFALVYSANRISRKVSSTSLW</sequence>
<reference evidence="10 12" key="1">
    <citation type="submission" date="2017-11" db="EMBL/GenBank/DDBJ databases">
        <authorList>
            <person name="Han C.G."/>
        </authorList>
    </citation>
    <scope>NUCLEOTIDE SEQUENCE [LARGE SCALE GENOMIC DNA]</scope>
    <source>
        <strain evidence="10 12">HCNT1</strain>
    </source>
</reference>
<gene>
    <name evidence="10" type="ORF">CWR43_05025</name>
    <name evidence="11" type="ORF">N2599_31745</name>
</gene>
<dbReference type="AlphaFoldDB" id="A0A2N0DGE8"/>
<evidence type="ECO:0000256" key="3">
    <source>
        <dbReference type="ARBA" id="ARBA00022448"/>
    </source>
</evidence>
<dbReference type="Gene3D" id="1.10.3720.10">
    <property type="entry name" value="MetI-like"/>
    <property type="match status" value="1"/>
</dbReference>
<feature type="transmembrane region" description="Helical" evidence="8">
    <location>
        <begin position="121"/>
        <end position="141"/>
    </location>
</feature>
<dbReference type="GO" id="GO:0055085">
    <property type="term" value="P:transmembrane transport"/>
    <property type="evidence" value="ECO:0007669"/>
    <property type="project" value="InterPro"/>
</dbReference>
<dbReference type="Pfam" id="PF00528">
    <property type="entry name" value="BPD_transp_1"/>
    <property type="match status" value="1"/>
</dbReference>
<organism evidence="10 12">
    <name type="scientific">Rhizobium sullae</name>
    <name type="common">Rhizobium hedysari</name>
    <dbReference type="NCBI Taxonomy" id="50338"/>
    <lineage>
        <taxon>Bacteria</taxon>
        <taxon>Pseudomonadati</taxon>
        <taxon>Pseudomonadota</taxon>
        <taxon>Alphaproteobacteria</taxon>
        <taxon>Hyphomicrobiales</taxon>
        <taxon>Rhizobiaceae</taxon>
        <taxon>Rhizobium/Agrobacterium group</taxon>
        <taxon>Rhizobium</taxon>
    </lineage>
</organism>
<comment type="similarity">
    <text evidence="2 8">Belongs to the binding-protein-dependent transport system permease family.</text>
</comment>
<evidence type="ECO:0000313" key="13">
    <source>
        <dbReference type="Proteomes" id="UP001060123"/>
    </source>
</evidence>
<evidence type="ECO:0000256" key="4">
    <source>
        <dbReference type="ARBA" id="ARBA00022475"/>
    </source>
</evidence>
<accession>A0A2N0DGE8</accession>
<proteinExistence type="inferred from homology"/>
<dbReference type="Proteomes" id="UP001060123">
    <property type="component" value="Plasmid pWSM1592_1"/>
</dbReference>
<reference evidence="10 12" key="2">
    <citation type="submission" date="2017-12" db="EMBL/GenBank/DDBJ databases">
        <title>Genome sequence of Rhizobium sullae HCNT1 isolated from Sulla coronaria nodules and featuring peculiar denitrification phenotypes.</title>
        <authorList>
            <person name="De Diego-Diaz B."/>
            <person name="Treu L."/>
            <person name="Campanaro S."/>
            <person name="Da Silva Duarte V."/>
            <person name="Basaglia M."/>
            <person name="Favaro L."/>
            <person name="Casella S."/>
            <person name="Squartini A."/>
        </authorList>
    </citation>
    <scope>NUCLEOTIDE SEQUENCE [LARGE SCALE GENOMIC DNA]</scope>
    <source>
        <strain evidence="10 12">HCNT1</strain>
    </source>
</reference>
<feature type="domain" description="ABC transmembrane type-1" evidence="9">
    <location>
        <begin position="81"/>
        <end position="296"/>
    </location>
</feature>
<feature type="transmembrane region" description="Helical" evidence="8">
    <location>
        <begin position="216"/>
        <end position="235"/>
    </location>
</feature>
<dbReference type="STRING" id="1041146.GCA_000427985_05164"/>
<evidence type="ECO:0000256" key="7">
    <source>
        <dbReference type="ARBA" id="ARBA00023136"/>
    </source>
</evidence>
<dbReference type="InterPro" id="IPR000515">
    <property type="entry name" value="MetI-like"/>
</dbReference>
<evidence type="ECO:0000256" key="1">
    <source>
        <dbReference type="ARBA" id="ARBA00004651"/>
    </source>
</evidence>
<evidence type="ECO:0000313" key="10">
    <source>
        <dbReference type="EMBL" id="PKA45153.1"/>
    </source>
</evidence>
<dbReference type="EMBL" id="PIQN01000003">
    <property type="protein sequence ID" value="PKA45153.1"/>
    <property type="molecule type" value="Genomic_DNA"/>
</dbReference>
<evidence type="ECO:0000259" key="9">
    <source>
        <dbReference type="PROSITE" id="PS50928"/>
    </source>
</evidence>
<feature type="transmembrane region" description="Helical" evidence="8">
    <location>
        <begin position="277"/>
        <end position="296"/>
    </location>
</feature>
<dbReference type="SUPFAM" id="SSF161098">
    <property type="entry name" value="MetI-like"/>
    <property type="match status" value="1"/>
</dbReference>
<dbReference type="InterPro" id="IPR050809">
    <property type="entry name" value="UgpAE/MalFG_permease"/>
</dbReference>
<geneLocation type="plasmid" evidence="11 13">
    <name>pWSM1592_1</name>
</geneLocation>
<evidence type="ECO:0000313" key="11">
    <source>
        <dbReference type="EMBL" id="UWU17331.1"/>
    </source>
</evidence>
<keyword evidence="4" id="KW-1003">Cell membrane</keyword>
<keyword evidence="7 8" id="KW-0472">Membrane</keyword>
<comment type="subcellular location">
    <subcellularLocation>
        <location evidence="1 8">Cell membrane</location>
        <topology evidence="1 8">Multi-pass membrane protein</topology>
    </subcellularLocation>
</comment>
<feature type="transmembrane region" description="Helical" evidence="8">
    <location>
        <begin position="186"/>
        <end position="204"/>
    </location>
</feature>
<evidence type="ECO:0000256" key="8">
    <source>
        <dbReference type="RuleBase" id="RU363032"/>
    </source>
</evidence>
<dbReference type="GO" id="GO:0005886">
    <property type="term" value="C:plasma membrane"/>
    <property type="evidence" value="ECO:0007669"/>
    <property type="project" value="UniProtKB-SubCell"/>
</dbReference>
<keyword evidence="3 8" id="KW-0813">Transport</keyword>
<dbReference type="PROSITE" id="PS50928">
    <property type="entry name" value="ABC_TM1"/>
    <property type="match status" value="1"/>
</dbReference>
<dbReference type="PANTHER" id="PTHR43227:SF11">
    <property type="entry name" value="BLL4140 PROTEIN"/>
    <property type="match status" value="1"/>
</dbReference>
<evidence type="ECO:0000256" key="6">
    <source>
        <dbReference type="ARBA" id="ARBA00022989"/>
    </source>
</evidence>
<dbReference type="InterPro" id="IPR035906">
    <property type="entry name" value="MetI-like_sf"/>
</dbReference>
<dbReference type="Proteomes" id="UP000232164">
    <property type="component" value="Unassembled WGS sequence"/>
</dbReference>
<evidence type="ECO:0000256" key="5">
    <source>
        <dbReference type="ARBA" id="ARBA00022692"/>
    </source>
</evidence>
<reference evidence="11" key="3">
    <citation type="submission" date="2022-09" db="EMBL/GenBank/DDBJ databases">
        <title>Australian commercial rhizobial inoculants.</title>
        <authorList>
            <person name="Kohlmeier M.G."/>
            <person name="O'Hara G.W."/>
            <person name="Colombi E."/>
            <person name="Ramsay J.P."/>
            <person name="Terpolilli J."/>
        </authorList>
    </citation>
    <scope>NUCLEOTIDE SEQUENCE</scope>
    <source>
        <strain evidence="11">WSM1592</strain>
        <plasmid evidence="11">pWSM1592_1</plasmid>
    </source>
</reference>